<dbReference type="AlphaFoldDB" id="A0AAX6EY47"/>
<evidence type="ECO:0000313" key="2">
    <source>
        <dbReference type="EMBL" id="KAJ6808789.1"/>
    </source>
</evidence>
<comment type="caution">
    <text evidence="2">The sequence shown here is derived from an EMBL/GenBank/DDBJ whole genome shotgun (WGS) entry which is preliminary data.</text>
</comment>
<gene>
    <name evidence="2" type="ORF">M6B38_165620</name>
</gene>
<dbReference type="Proteomes" id="UP001140949">
    <property type="component" value="Unassembled WGS sequence"/>
</dbReference>
<feature type="region of interest" description="Disordered" evidence="1">
    <location>
        <begin position="9"/>
        <end position="44"/>
    </location>
</feature>
<feature type="region of interest" description="Disordered" evidence="1">
    <location>
        <begin position="121"/>
        <end position="149"/>
    </location>
</feature>
<proteinExistence type="predicted"/>
<feature type="compositionally biased region" description="Polar residues" evidence="1">
    <location>
        <begin position="17"/>
        <end position="44"/>
    </location>
</feature>
<feature type="compositionally biased region" description="Polar residues" evidence="1">
    <location>
        <begin position="126"/>
        <end position="138"/>
    </location>
</feature>
<dbReference type="EMBL" id="JANAVB010033219">
    <property type="protein sequence ID" value="KAJ6808789.1"/>
    <property type="molecule type" value="Genomic_DNA"/>
</dbReference>
<sequence length="149" mass="16262">MGRCISRLLPENRRYTHTATSNPPLTSSAARASNLSPSTATATKSPVSLRILLPLPLFAVEPRDPEPGLTAQPLPDRPARLLAREPLAAPPRSPTFSVVPYGALRVPSAFGLQRRDLLHWPEQDPDLSSMNPSSSLPQQRAGVRRCQTR</sequence>
<name>A0AAX6EY47_IRIPA</name>
<evidence type="ECO:0000256" key="1">
    <source>
        <dbReference type="SAM" id="MobiDB-lite"/>
    </source>
</evidence>
<keyword evidence="3" id="KW-1185">Reference proteome</keyword>
<reference evidence="2" key="1">
    <citation type="journal article" date="2023" name="GigaByte">
        <title>Genome assembly of the bearded iris, Iris pallida Lam.</title>
        <authorList>
            <person name="Bruccoleri R.E."/>
            <person name="Oakeley E.J."/>
            <person name="Faust A.M.E."/>
            <person name="Altorfer M."/>
            <person name="Dessus-Babus S."/>
            <person name="Burckhardt D."/>
            <person name="Oertli M."/>
            <person name="Naumann U."/>
            <person name="Petersen F."/>
            <person name="Wong J."/>
        </authorList>
    </citation>
    <scope>NUCLEOTIDE SEQUENCE</scope>
    <source>
        <strain evidence="2">GSM-AAB239-AS_SAM_17_03QT</strain>
    </source>
</reference>
<protein>
    <submittedName>
        <fullName evidence="2">Verprolin-like</fullName>
    </submittedName>
</protein>
<reference evidence="2" key="2">
    <citation type="submission" date="2023-04" db="EMBL/GenBank/DDBJ databases">
        <authorList>
            <person name="Bruccoleri R.E."/>
            <person name="Oakeley E.J."/>
            <person name="Faust A.-M."/>
            <person name="Dessus-Babus S."/>
            <person name="Altorfer M."/>
            <person name="Burckhardt D."/>
            <person name="Oertli M."/>
            <person name="Naumann U."/>
            <person name="Petersen F."/>
            <person name="Wong J."/>
        </authorList>
    </citation>
    <scope>NUCLEOTIDE SEQUENCE</scope>
    <source>
        <strain evidence="2">GSM-AAB239-AS_SAM_17_03QT</strain>
        <tissue evidence="2">Leaf</tissue>
    </source>
</reference>
<accession>A0AAX6EY47</accession>
<organism evidence="2 3">
    <name type="scientific">Iris pallida</name>
    <name type="common">Sweet iris</name>
    <dbReference type="NCBI Taxonomy" id="29817"/>
    <lineage>
        <taxon>Eukaryota</taxon>
        <taxon>Viridiplantae</taxon>
        <taxon>Streptophyta</taxon>
        <taxon>Embryophyta</taxon>
        <taxon>Tracheophyta</taxon>
        <taxon>Spermatophyta</taxon>
        <taxon>Magnoliopsida</taxon>
        <taxon>Liliopsida</taxon>
        <taxon>Asparagales</taxon>
        <taxon>Iridaceae</taxon>
        <taxon>Iridoideae</taxon>
        <taxon>Irideae</taxon>
        <taxon>Iris</taxon>
    </lineage>
</organism>
<evidence type="ECO:0000313" key="3">
    <source>
        <dbReference type="Proteomes" id="UP001140949"/>
    </source>
</evidence>